<dbReference type="RefSeq" id="WP_316667802.1">
    <property type="nucleotide sequence ID" value="NZ_CATZBU010000012.1"/>
</dbReference>
<accession>A0ABM9JUE4</accession>
<proteinExistence type="predicted"/>
<keyword evidence="3" id="KW-1185">Reference proteome</keyword>
<sequence>MDNALGNTALTAIAAGLFALLVAVVTYLLTKKREHESEWRKAKLEHYREYVAALSGITEGRSSLAAQARYSDAVNSMTLIASPAVLAAVYAFQDEISFRNTMRTDEAYDRL</sequence>
<reference evidence="2 3" key="1">
    <citation type="submission" date="2023-07" db="EMBL/GenBank/DDBJ databases">
        <authorList>
            <person name="Peeters C."/>
        </authorList>
    </citation>
    <scope>NUCLEOTIDE SEQUENCE [LARGE SCALE GENOMIC DNA]</scope>
    <source>
        <strain evidence="2 3">LMG 19083</strain>
    </source>
</reference>
<dbReference type="Proteomes" id="UP001189813">
    <property type="component" value="Unassembled WGS sequence"/>
</dbReference>
<keyword evidence="1" id="KW-0472">Membrane</keyword>
<evidence type="ECO:0000313" key="2">
    <source>
        <dbReference type="EMBL" id="CAJ0803751.1"/>
    </source>
</evidence>
<keyword evidence="1" id="KW-0812">Transmembrane</keyword>
<name>A0ABM9JUE4_9RALS</name>
<evidence type="ECO:0000256" key="1">
    <source>
        <dbReference type="SAM" id="Phobius"/>
    </source>
</evidence>
<feature type="transmembrane region" description="Helical" evidence="1">
    <location>
        <begin position="12"/>
        <end position="30"/>
    </location>
</feature>
<evidence type="ECO:0000313" key="3">
    <source>
        <dbReference type="Proteomes" id="UP001189813"/>
    </source>
</evidence>
<gene>
    <name evidence="2" type="ORF">LMG19083_03938</name>
</gene>
<comment type="caution">
    <text evidence="2">The sequence shown here is derived from an EMBL/GenBank/DDBJ whole genome shotgun (WGS) entry which is preliminary data.</text>
</comment>
<keyword evidence="1" id="KW-1133">Transmembrane helix</keyword>
<organism evidence="2 3">
    <name type="scientific">Ralstonia psammae</name>
    <dbReference type="NCBI Taxonomy" id="3058598"/>
    <lineage>
        <taxon>Bacteria</taxon>
        <taxon>Pseudomonadati</taxon>
        <taxon>Pseudomonadota</taxon>
        <taxon>Betaproteobacteria</taxon>
        <taxon>Burkholderiales</taxon>
        <taxon>Burkholderiaceae</taxon>
        <taxon>Ralstonia</taxon>
    </lineage>
</organism>
<protein>
    <submittedName>
        <fullName evidence="2">Uncharacterized protein</fullName>
    </submittedName>
</protein>
<dbReference type="EMBL" id="CATZBU010000012">
    <property type="protein sequence ID" value="CAJ0803751.1"/>
    <property type="molecule type" value="Genomic_DNA"/>
</dbReference>